<dbReference type="EC" id="3.6.1.41" evidence="1"/>
<dbReference type="InterPro" id="IPR003607">
    <property type="entry name" value="HD/PDEase_dom"/>
</dbReference>
<keyword evidence="3" id="KW-0547">Nucleotide-binding</keyword>
<dbReference type="Proteomes" id="UP000663499">
    <property type="component" value="Chromosome"/>
</dbReference>
<name>A0A974XE76_9FIRM</name>
<evidence type="ECO:0000256" key="3">
    <source>
        <dbReference type="ARBA" id="ARBA00022741"/>
    </source>
</evidence>
<keyword evidence="2" id="KW-0479">Metal-binding</keyword>
<reference evidence="8" key="1">
    <citation type="submission" date="2021-03" db="EMBL/GenBank/DDBJ databases">
        <title>Alkalibacter marinus sp. nov., isolated from tidal flat sediment.</title>
        <authorList>
            <person name="Namirimu T."/>
            <person name="Yang J.-A."/>
            <person name="Yang S.-H."/>
            <person name="Kim Y.-J."/>
            <person name="Kwon K.K."/>
        </authorList>
    </citation>
    <scope>NUCLEOTIDE SEQUENCE</scope>
    <source>
        <strain evidence="8">ES005</strain>
    </source>
</reference>
<dbReference type="PANTHER" id="PTHR35795">
    <property type="entry name" value="SLR1885 PROTEIN"/>
    <property type="match status" value="1"/>
</dbReference>
<evidence type="ECO:0000313" key="8">
    <source>
        <dbReference type="EMBL" id="QSX08203.1"/>
    </source>
</evidence>
<dbReference type="GO" id="GO:0008803">
    <property type="term" value="F:bis(5'-nucleosyl)-tetraphosphatase (symmetrical) activity"/>
    <property type="evidence" value="ECO:0007669"/>
    <property type="project" value="UniProtKB-EC"/>
</dbReference>
<dbReference type="SMART" id="SM00471">
    <property type="entry name" value="HDc"/>
    <property type="match status" value="1"/>
</dbReference>
<feature type="domain" description="HD" evidence="7">
    <location>
        <begin position="18"/>
        <end position="133"/>
    </location>
</feature>
<dbReference type="PANTHER" id="PTHR35795:SF1">
    <property type="entry name" value="BIS(5'-NUCLEOSYL)-TETRAPHOSPHATASE, SYMMETRICAL"/>
    <property type="match status" value="1"/>
</dbReference>
<evidence type="ECO:0000256" key="2">
    <source>
        <dbReference type="ARBA" id="ARBA00022723"/>
    </source>
</evidence>
<dbReference type="PROSITE" id="PS51831">
    <property type="entry name" value="HD"/>
    <property type="match status" value="1"/>
</dbReference>
<dbReference type="NCBIfam" id="TIGR00488">
    <property type="entry name" value="bis(5'-nucleosyl)-tetraphosphatase (symmetrical) YqeK"/>
    <property type="match status" value="1"/>
</dbReference>
<dbReference type="InterPro" id="IPR005249">
    <property type="entry name" value="YqeK"/>
</dbReference>
<evidence type="ECO:0000256" key="6">
    <source>
        <dbReference type="ARBA" id="ARBA00049417"/>
    </source>
</evidence>
<dbReference type="GO" id="GO:0046872">
    <property type="term" value="F:metal ion binding"/>
    <property type="evidence" value="ECO:0007669"/>
    <property type="project" value="UniProtKB-KW"/>
</dbReference>
<keyword evidence="5" id="KW-0408">Iron</keyword>
<evidence type="ECO:0000313" key="9">
    <source>
        <dbReference type="Proteomes" id="UP000663499"/>
    </source>
</evidence>
<dbReference type="AlphaFoldDB" id="A0A974XE76"/>
<dbReference type="EMBL" id="CP071444">
    <property type="protein sequence ID" value="QSX08203.1"/>
    <property type="molecule type" value="Genomic_DNA"/>
</dbReference>
<evidence type="ECO:0000256" key="5">
    <source>
        <dbReference type="ARBA" id="ARBA00023004"/>
    </source>
</evidence>
<evidence type="ECO:0000256" key="4">
    <source>
        <dbReference type="ARBA" id="ARBA00022801"/>
    </source>
</evidence>
<organism evidence="8 9">
    <name type="scientific">Alkalibacter rhizosphaerae</name>
    <dbReference type="NCBI Taxonomy" id="2815577"/>
    <lineage>
        <taxon>Bacteria</taxon>
        <taxon>Bacillati</taxon>
        <taxon>Bacillota</taxon>
        <taxon>Clostridia</taxon>
        <taxon>Eubacteriales</taxon>
        <taxon>Eubacteriaceae</taxon>
        <taxon>Alkalibacter</taxon>
    </lineage>
</organism>
<dbReference type="InterPro" id="IPR006675">
    <property type="entry name" value="HDIG_dom"/>
</dbReference>
<gene>
    <name evidence="8" type="primary">yqeK</name>
    <name evidence="8" type="ORF">J0B03_10450</name>
</gene>
<dbReference type="CDD" id="cd00077">
    <property type="entry name" value="HDc"/>
    <property type="match status" value="1"/>
</dbReference>
<dbReference type="Gene3D" id="1.10.3210.10">
    <property type="entry name" value="Hypothetical protein af1432"/>
    <property type="match status" value="1"/>
</dbReference>
<dbReference type="KEGG" id="alka:J0B03_10450"/>
<evidence type="ECO:0000259" key="7">
    <source>
        <dbReference type="PROSITE" id="PS51831"/>
    </source>
</evidence>
<accession>A0A974XE76</accession>
<protein>
    <recommendedName>
        <fullName evidence="1">bis(5'-nucleosyl)-tetraphosphatase (symmetrical)</fullName>
        <ecNumber evidence="1">3.6.1.41</ecNumber>
    </recommendedName>
</protein>
<proteinExistence type="predicted"/>
<dbReference type="NCBIfam" id="TIGR00277">
    <property type="entry name" value="HDIG"/>
    <property type="match status" value="1"/>
</dbReference>
<dbReference type="InterPro" id="IPR051094">
    <property type="entry name" value="Diverse_Catalytic_Enzymes"/>
</dbReference>
<dbReference type="RefSeq" id="WP_207299545.1">
    <property type="nucleotide sequence ID" value="NZ_CP071444.1"/>
</dbReference>
<dbReference type="SUPFAM" id="SSF109604">
    <property type="entry name" value="HD-domain/PDEase-like"/>
    <property type="match status" value="1"/>
</dbReference>
<comment type="catalytic activity">
    <reaction evidence="6">
        <text>P(1),P(4)-bis(5'-adenosyl) tetraphosphate + H2O = 2 ADP + 2 H(+)</text>
        <dbReference type="Rhea" id="RHEA:24252"/>
        <dbReference type="ChEBI" id="CHEBI:15377"/>
        <dbReference type="ChEBI" id="CHEBI:15378"/>
        <dbReference type="ChEBI" id="CHEBI:58141"/>
        <dbReference type="ChEBI" id="CHEBI:456216"/>
        <dbReference type="EC" id="3.6.1.41"/>
    </reaction>
</comment>
<keyword evidence="4 8" id="KW-0378">Hydrolase</keyword>
<evidence type="ECO:0000256" key="1">
    <source>
        <dbReference type="ARBA" id="ARBA00012506"/>
    </source>
</evidence>
<keyword evidence="9" id="KW-1185">Reference proteome</keyword>
<dbReference type="InterPro" id="IPR006674">
    <property type="entry name" value="HD_domain"/>
</dbReference>
<sequence length="189" mass="21286">MDYDTLAAAVKKRISKKRFAHSLGVMEVAVQLAKRYGCDVEKTRIAAICHDCAKNESREQLLQKADQYGMILDDVVYYETQLMHGPVGSLIARHELGVEDEEILAAIAHHTTGIKEMSLLDKIIYLSDFVEPGRNYPGVEILRELAFVDLDRALIQAFDNTIRYVLSLDSVLHPNTIEARNQLIMRIGG</sequence>
<dbReference type="Pfam" id="PF01966">
    <property type="entry name" value="HD"/>
    <property type="match status" value="1"/>
</dbReference>
<dbReference type="GO" id="GO:0000166">
    <property type="term" value="F:nucleotide binding"/>
    <property type="evidence" value="ECO:0007669"/>
    <property type="project" value="UniProtKB-KW"/>
</dbReference>